<feature type="non-terminal residue" evidence="1">
    <location>
        <position position="221"/>
    </location>
</feature>
<sequence>SLKAGDVYLCSKCQNFKSSAEFSKNQKWCKSCMKSTINTELITCECGRIVCLRSHNKHLISKAIDIIQKGRYKRNITTRNSEELYKILINRIKHSSYNASKLEIVFELTDEEKYYWLTGFPFKLHEDIIELPSIKEHSIYKFKPVYYEDNFKCGHVQFVIYNENGIKDLPSFVDYTEKSVLGLIKKWLNIHKSIKVNLCVTGIYEKDLKNIEKKKYLQTSN</sequence>
<keyword evidence="2" id="KW-1185">Reference proteome</keyword>
<comment type="caution">
    <text evidence="1">The sequence shown here is derived from an EMBL/GenBank/DDBJ whole genome shotgun (WGS) entry which is preliminary data.</text>
</comment>
<evidence type="ECO:0000313" key="1">
    <source>
        <dbReference type="EMBL" id="KAF0736112.1"/>
    </source>
</evidence>
<name>A0A6G0X8C0_APHCR</name>
<gene>
    <name evidence="1" type="ORF">FWK35_00025761</name>
</gene>
<protein>
    <submittedName>
        <fullName evidence="1">Uncharacterized protein</fullName>
    </submittedName>
</protein>
<dbReference type="OrthoDB" id="2419425at2759"/>
<dbReference type="Proteomes" id="UP000478052">
    <property type="component" value="Unassembled WGS sequence"/>
</dbReference>
<evidence type="ECO:0000313" key="2">
    <source>
        <dbReference type="Proteomes" id="UP000478052"/>
    </source>
</evidence>
<organism evidence="1 2">
    <name type="scientific">Aphis craccivora</name>
    <name type="common">Cowpea aphid</name>
    <dbReference type="NCBI Taxonomy" id="307492"/>
    <lineage>
        <taxon>Eukaryota</taxon>
        <taxon>Metazoa</taxon>
        <taxon>Ecdysozoa</taxon>
        <taxon>Arthropoda</taxon>
        <taxon>Hexapoda</taxon>
        <taxon>Insecta</taxon>
        <taxon>Pterygota</taxon>
        <taxon>Neoptera</taxon>
        <taxon>Paraneoptera</taxon>
        <taxon>Hemiptera</taxon>
        <taxon>Sternorrhyncha</taxon>
        <taxon>Aphidomorpha</taxon>
        <taxon>Aphidoidea</taxon>
        <taxon>Aphididae</taxon>
        <taxon>Aphidini</taxon>
        <taxon>Aphis</taxon>
        <taxon>Aphis</taxon>
    </lineage>
</organism>
<feature type="non-terminal residue" evidence="1">
    <location>
        <position position="1"/>
    </location>
</feature>
<dbReference type="EMBL" id="VUJU01008064">
    <property type="protein sequence ID" value="KAF0736112.1"/>
    <property type="molecule type" value="Genomic_DNA"/>
</dbReference>
<reference evidence="1 2" key="1">
    <citation type="submission" date="2019-08" db="EMBL/GenBank/DDBJ databases">
        <title>Whole genome of Aphis craccivora.</title>
        <authorList>
            <person name="Voronova N.V."/>
            <person name="Shulinski R.S."/>
            <person name="Bandarenka Y.V."/>
            <person name="Zhorov D.G."/>
            <person name="Warner D."/>
        </authorList>
    </citation>
    <scope>NUCLEOTIDE SEQUENCE [LARGE SCALE GENOMIC DNA]</scope>
    <source>
        <strain evidence="1">180601</strain>
        <tissue evidence="1">Whole Body</tissue>
    </source>
</reference>
<proteinExistence type="predicted"/>
<accession>A0A6G0X8C0</accession>
<dbReference type="AlphaFoldDB" id="A0A6G0X8C0"/>